<dbReference type="EMBL" id="CAJGYM010000041">
    <property type="protein sequence ID" value="CAD6194138.1"/>
    <property type="molecule type" value="Genomic_DNA"/>
</dbReference>
<keyword evidence="3" id="KW-1185">Reference proteome</keyword>
<proteinExistence type="predicted"/>
<evidence type="ECO:0000313" key="3">
    <source>
        <dbReference type="Proteomes" id="UP000835052"/>
    </source>
</evidence>
<name>A0A8S1HI92_9PELO</name>
<dbReference type="InterPro" id="IPR042185">
    <property type="entry name" value="Serpin_sf_2"/>
</dbReference>
<dbReference type="InterPro" id="IPR036186">
    <property type="entry name" value="Serpin_sf"/>
</dbReference>
<dbReference type="InterPro" id="IPR042178">
    <property type="entry name" value="Serpin_sf_1"/>
</dbReference>
<dbReference type="Proteomes" id="UP000835052">
    <property type="component" value="Unassembled WGS sequence"/>
</dbReference>
<reference evidence="2" key="1">
    <citation type="submission" date="2020-10" db="EMBL/GenBank/DDBJ databases">
        <authorList>
            <person name="Kikuchi T."/>
        </authorList>
    </citation>
    <scope>NUCLEOTIDE SEQUENCE</scope>
    <source>
        <strain evidence="2">NKZ352</strain>
    </source>
</reference>
<feature type="region of interest" description="Disordered" evidence="1">
    <location>
        <begin position="1"/>
        <end position="23"/>
    </location>
</feature>
<protein>
    <submittedName>
        <fullName evidence="2">Uncharacterized protein</fullName>
    </submittedName>
</protein>
<evidence type="ECO:0000256" key="1">
    <source>
        <dbReference type="SAM" id="MobiDB-lite"/>
    </source>
</evidence>
<sequence length="573" mass="63550">MIHQAATTQSRHNRSKTGALRRRNSFLSQTGKVSVTSTSRILQPTTFSSGLTSGNASFFEAKFAASNLKNIGCFGGLGTKLTEPTAERVEKANSALLNYACDVLTSVKPNFIELNVCDDSIRNLRAETNRTNVCVSPLQAARGWGILLNAAQGKTESDVTKFVQNLIGEDENVEIEDSLINLHVDIEEDVPNAVRLFSELQPSLFPRESCVLKAAQYYNGKSKRPPIVFKSFASDHDGLSIIHEINEEISLATSGRLTNCVKEKGGPNCRSQMLAVSAIDCTFHWKAGSASVVNDGSFYSSSAKGTTGISYTPYITAASECKQLKKGDVHMLELPHHFSDFKLYLFKHDGEGLSASKMLEYVGDLLEAAPETATIAVPCSVISSPVCLSEQANRKSGLWRLFDKEKSQLNGFYSTVGEAVRETIFIALWEHYHKAVFQNFFPITTDPPSPPPKEPIDKDFRPGNAFISLDPAYQGQIANTNLSTEDYSEFLLPYHENHLAKHFEVFHRFRDTDNNANADKRIREASIVFDSPFDFLVLREIGKHKTRLVFCCGRFNNAPGLLRDSNDREHPEV</sequence>
<dbReference type="Gene3D" id="3.30.497.10">
    <property type="entry name" value="Antithrombin, subunit I, domain 2"/>
    <property type="match status" value="1"/>
</dbReference>
<dbReference type="OrthoDB" id="5799997at2759"/>
<comment type="caution">
    <text evidence="2">The sequence shown here is derived from an EMBL/GenBank/DDBJ whole genome shotgun (WGS) entry which is preliminary data.</text>
</comment>
<feature type="compositionally biased region" description="Basic residues" evidence="1">
    <location>
        <begin position="11"/>
        <end position="23"/>
    </location>
</feature>
<dbReference type="Gene3D" id="2.30.39.10">
    <property type="entry name" value="Alpha-1-antitrypsin, domain 1"/>
    <property type="match status" value="1"/>
</dbReference>
<evidence type="ECO:0000313" key="2">
    <source>
        <dbReference type="EMBL" id="CAD6194138.1"/>
    </source>
</evidence>
<dbReference type="SUPFAM" id="SSF56574">
    <property type="entry name" value="Serpins"/>
    <property type="match status" value="1"/>
</dbReference>
<feature type="compositionally biased region" description="Polar residues" evidence="1">
    <location>
        <begin position="1"/>
        <end position="10"/>
    </location>
</feature>
<dbReference type="AlphaFoldDB" id="A0A8S1HI92"/>
<accession>A0A8S1HI92</accession>
<gene>
    <name evidence="2" type="ORF">CAUJ_LOCUS10057</name>
</gene>
<organism evidence="2 3">
    <name type="scientific">Caenorhabditis auriculariae</name>
    <dbReference type="NCBI Taxonomy" id="2777116"/>
    <lineage>
        <taxon>Eukaryota</taxon>
        <taxon>Metazoa</taxon>
        <taxon>Ecdysozoa</taxon>
        <taxon>Nematoda</taxon>
        <taxon>Chromadorea</taxon>
        <taxon>Rhabditida</taxon>
        <taxon>Rhabditina</taxon>
        <taxon>Rhabditomorpha</taxon>
        <taxon>Rhabditoidea</taxon>
        <taxon>Rhabditidae</taxon>
        <taxon>Peloderinae</taxon>
        <taxon>Caenorhabditis</taxon>
    </lineage>
</organism>